<protein>
    <submittedName>
        <fullName evidence="1">Uncharacterized protein</fullName>
    </submittedName>
</protein>
<gene>
    <name evidence="1" type="ORF">Pint_25915</name>
</gene>
<evidence type="ECO:0000313" key="2">
    <source>
        <dbReference type="Proteomes" id="UP001163603"/>
    </source>
</evidence>
<sequence>MDERTVEFDPQQQFEVGREKISEGMKCLQDLVQWCNIITEKGGKPDETIAYVQSLQPQVEFLHVLLKNPAYVNPRVEYNIFNKQEITQIRNQNANFEPTLNQDNEIVSPSVERSSRTKRRKLKSKVWDDFTKYEGEDGKELAKCNHCEKEFVGSRKSGTTHLKNHLERCKSKSSPGGVDKSIETSASLTTPVVIKEKSMVDQELGHLDETRMIIKYWVPSVASRKDDILKVYEDEKEKLLRYFNKLPCRFSVTMEWCGENSDNFWFIAFCFIDDSWELKKKIINLPKYRFDENFYKILKRSLQDWNIDKKICCMIDNTIPFYSGTSEEFSQINNWLSEQGSLPCIGSIFPFSRLLRKLQYNLIWKSTEWKIDIFFKMEKVLKYLKKTSSNEKKFQSAVDKAKSIGKKVASQGIPDFQLWGFELIEWVMGFREAFCQLRV</sequence>
<evidence type="ECO:0000313" key="1">
    <source>
        <dbReference type="EMBL" id="KAJ0035543.1"/>
    </source>
</evidence>
<reference evidence="2" key="1">
    <citation type="journal article" date="2023" name="G3 (Bethesda)">
        <title>Genome assembly and association tests identify interacting loci associated with vigor, precocity, and sex in interspecific pistachio rootstocks.</title>
        <authorList>
            <person name="Palmer W."/>
            <person name="Jacygrad E."/>
            <person name="Sagayaradj S."/>
            <person name="Cavanaugh K."/>
            <person name="Han R."/>
            <person name="Bertier L."/>
            <person name="Beede B."/>
            <person name="Kafkas S."/>
            <person name="Golino D."/>
            <person name="Preece J."/>
            <person name="Michelmore R."/>
        </authorList>
    </citation>
    <scope>NUCLEOTIDE SEQUENCE [LARGE SCALE GENOMIC DNA]</scope>
</reference>
<dbReference type="EMBL" id="CM047742">
    <property type="protein sequence ID" value="KAJ0035543.1"/>
    <property type="molecule type" value="Genomic_DNA"/>
</dbReference>
<proteinExistence type="predicted"/>
<dbReference type="Proteomes" id="UP001163603">
    <property type="component" value="Chromosome 7"/>
</dbReference>
<comment type="caution">
    <text evidence="1">The sequence shown here is derived from an EMBL/GenBank/DDBJ whole genome shotgun (WGS) entry which is preliminary data.</text>
</comment>
<name>A0ACC0YFF9_9ROSI</name>
<keyword evidence="2" id="KW-1185">Reference proteome</keyword>
<organism evidence="1 2">
    <name type="scientific">Pistacia integerrima</name>
    <dbReference type="NCBI Taxonomy" id="434235"/>
    <lineage>
        <taxon>Eukaryota</taxon>
        <taxon>Viridiplantae</taxon>
        <taxon>Streptophyta</taxon>
        <taxon>Embryophyta</taxon>
        <taxon>Tracheophyta</taxon>
        <taxon>Spermatophyta</taxon>
        <taxon>Magnoliopsida</taxon>
        <taxon>eudicotyledons</taxon>
        <taxon>Gunneridae</taxon>
        <taxon>Pentapetalae</taxon>
        <taxon>rosids</taxon>
        <taxon>malvids</taxon>
        <taxon>Sapindales</taxon>
        <taxon>Anacardiaceae</taxon>
        <taxon>Pistacia</taxon>
    </lineage>
</organism>
<accession>A0ACC0YFF9</accession>